<dbReference type="PROSITE" id="PS51980">
    <property type="entry name" value="OCEL"/>
    <property type="match status" value="1"/>
</dbReference>
<feature type="compositionally biased region" description="Polar residues" evidence="7">
    <location>
        <begin position="432"/>
        <end position="442"/>
    </location>
</feature>
<comment type="similarity">
    <text evidence="2 6">Belongs to the ELL/occludin family.</text>
</comment>
<proteinExistence type="inferred from homology"/>
<dbReference type="PANTHER" id="PTHR23288">
    <property type="entry name" value="OCCLUDIN AND RNA POLYMERASE II ELONGATION FACTOR ELL"/>
    <property type="match status" value="1"/>
</dbReference>
<dbReference type="AlphaFoldDB" id="A0A8J6KDT1"/>
<dbReference type="SUPFAM" id="SSF144292">
    <property type="entry name" value="occludin/ELL-like"/>
    <property type="match status" value="1"/>
</dbReference>
<evidence type="ECO:0000256" key="4">
    <source>
        <dbReference type="ARBA" id="ARBA00023163"/>
    </source>
</evidence>
<name>A0A8J6KDT1_ELECQ</name>
<evidence type="ECO:0000256" key="1">
    <source>
        <dbReference type="ARBA" id="ARBA00004123"/>
    </source>
</evidence>
<keyword evidence="4" id="KW-0804">Transcription</keyword>
<dbReference type="Pfam" id="PF07303">
    <property type="entry name" value="Occludin_ELL"/>
    <property type="match status" value="1"/>
</dbReference>
<dbReference type="InterPro" id="IPR042065">
    <property type="entry name" value="E3_ELL-like"/>
</dbReference>
<dbReference type="GO" id="GO:0032968">
    <property type="term" value="P:positive regulation of transcription elongation by RNA polymerase II"/>
    <property type="evidence" value="ECO:0007669"/>
    <property type="project" value="TreeGrafter"/>
</dbReference>
<dbReference type="Pfam" id="PF10390">
    <property type="entry name" value="ELL"/>
    <property type="match status" value="1"/>
</dbReference>
<dbReference type="InterPro" id="IPR031176">
    <property type="entry name" value="ELL/occludin"/>
</dbReference>
<dbReference type="InterPro" id="IPR019464">
    <property type="entry name" value="ELL_N"/>
</dbReference>
<evidence type="ECO:0000313" key="10">
    <source>
        <dbReference type="Proteomes" id="UP000770717"/>
    </source>
</evidence>
<evidence type="ECO:0000256" key="3">
    <source>
        <dbReference type="ARBA" id="ARBA00023015"/>
    </source>
</evidence>
<organism evidence="9 10">
    <name type="scientific">Eleutherodactylus coqui</name>
    <name type="common">Puerto Rican coqui</name>
    <dbReference type="NCBI Taxonomy" id="57060"/>
    <lineage>
        <taxon>Eukaryota</taxon>
        <taxon>Metazoa</taxon>
        <taxon>Chordata</taxon>
        <taxon>Craniata</taxon>
        <taxon>Vertebrata</taxon>
        <taxon>Euteleostomi</taxon>
        <taxon>Amphibia</taxon>
        <taxon>Batrachia</taxon>
        <taxon>Anura</taxon>
        <taxon>Neobatrachia</taxon>
        <taxon>Hyloidea</taxon>
        <taxon>Eleutherodactylidae</taxon>
        <taxon>Eleutherodactylinae</taxon>
        <taxon>Eleutherodactylus</taxon>
        <taxon>Eleutherodactylus</taxon>
    </lineage>
</organism>
<keyword evidence="3" id="KW-0805">Transcription regulation</keyword>
<protein>
    <recommendedName>
        <fullName evidence="8">OCEL domain-containing protein</fullName>
    </recommendedName>
</protein>
<feature type="compositionally biased region" description="Basic and acidic residues" evidence="7">
    <location>
        <begin position="319"/>
        <end position="341"/>
    </location>
</feature>
<dbReference type="PANTHER" id="PTHR23288:SF12">
    <property type="entry name" value="RNA POLYMERASE II ELONGATION FACTOR ELL2 ISOFORM X1"/>
    <property type="match status" value="1"/>
</dbReference>
<evidence type="ECO:0000256" key="6">
    <source>
        <dbReference type="PROSITE-ProRule" id="PRU01324"/>
    </source>
</evidence>
<dbReference type="SUPFAM" id="SSF46785">
    <property type="entry name" value="Winged helix' DNA-binding domain"/>
    <property type="match status" value="1"/>
</dbReference>
<dbReference type="Gene3D" id="1.10.10.2670">
    <property type="entry name" value="E3 ubiquitin-protein ligase"/>
    <property type="match status" value="1"/>
</dbReference>
<accession>A0A8J6KDT1</accession>
<dbReference type="OrthoDB" id="6284217at2759"/>
<reference evidence="9" key="1">
    <citation type="thesis" date="2020" institute="ProQuest LLC" country="789 East Eisenhower Parkway, Ann Arbor, MI, USA">
        <title>Comparative Genomics and Chromosome Evolution.</title>
        <authorList>
            <person name="Mudd A.B."/>
        </authorList>
    </citation>
    <scope>NUCLEOTIDE SEQUENCE</scope>
    <source>
        <strain evidence="9">HN-11 Male</strain>
        <tissue evidence="9">Kidney and liver</tissue>
    </source>
</reference>
<dbReference type="Gene3D" id="6.10.140.340">
    <property type="match status" value="1"/>
</dbReference>
<evidence type="ECO:0000259" key="8">
    <source>
        <dbReference type="PROSITE" id="PS51980"/>
    </source>
</evidence>
<feature type="compositionally biased region" description="Basic and acidic residues" evidence="7">
    <location>
        <begin position="443"/>
        <end position="457"/>
    </location>
</feature>
<dbReference type="InterPro" id="IPR010844">
    <property type="entry name" value="Occludin_ELL"/>
</dbReference>
<keyword evidence="5" id="KW-0539">Nucleus</keyword>
<feature type="domain" description="OCEL" evidence="8">
    <location>
        <begin position="497"/>
        <end position="607"/>
    </location>
</feature>
<dbReference type="GO" id="GO:0008023">
    <property type="term" value="C:transcription elongation factor complex"/>
    <property type="evidence" value="ECO:0007669"/>
    <property type="project" value="InterPro"/>
</dbReference>
<feature type="compositionally biased region" description="Basic and acidic residues" evidence="7">
    <location>
        <begin position="410"/>
        <end position="431"/>
    </location>
</feature>
<gene>
    <name evidence="9" type="ORF">GDO78_005293</name>
</gene>
<comment type="caution">
    <text evidence="9">The sequence shown here is derived from an EMBL/GenBank/DDBJ whole genome shotgun (WGS) entry which is preliminary data.</text>
</comment>
<dbReference type="InterPro" id="IPR036390">
    <property type="entry name" value="WH_DNA-bd_sf"/>
</dbReference>
<dbReference type="Proteomes" id="UP000770717">
    <property type="component" value="Unassembled WGS sequence"/>
</dbReference>
<dbReference type="EMBL" id="WNTK01000002">
    <property type="protein sequence ID" value="KAG9489217.1"/>
    <property type="molecule type" value="Genomic_DNA"/>
</dbReference>
<feature type="region of interest" description="Disordered" evidence="7">
    <location>
        <begin position="291"/>
        <end position="467"/>
    </location>
</feature>
<evidence type="ECO:0000256" key="2">
    <source>
        <dbReference type="ARBA" id="ARBA00009171"/>
    </source>
</evidence>
<dbReference type="GO" id="GO:0006368">
    <property type="term" value="P:transcription elongation by RNA polymerase II"/>
    <property type="evidence" value="ECO:0007669"/>
    <property type="project" value="InterPro"/>
</dbReference>
<keyword evidence="10" id="KW-1185">Reference proteome</keyword>
<sequence>MSRPGEELTGTLSYRTEPRKSPRLSLFHLKLTDSALRCLRDFQKAQGAGASLPQPVITFQENQGYIKIPSPISGSDDRVRVFAFYLSREIKDKPQSSFECIRQGTSWNGDKQLTCIGTIQDKITVCATDESYQLTRDRVSQVEKETWSRTAIEIKPGVSQRSKCVKVSGKNNMESGTEISSPSYRPPVFLTPAAKKCNRVSGERRPLQEWLIHLLALKPSRKHELIQRLEKSNMFPRDHTELLSALDEVGCLNPKDGKYGLREELYSQVQKDWMGYTPKERHYMASVIARKHPSVSSSHHYQATAERGRTHHGLPTTHPSDRHRPPDAKRQTEADITENKNYKRIKSSQMDSHFHERHSTSLSTSDTSKARHHPSSEIGKSEGPVPENHNVVSKESHKKQKTHQTMQNNHRRETNIRTKSCDESENDKVSYRQETSPVSHLDNTSDWHKNDTRARESSEEEDEGDDWEEEALLLERCLTSPEEKEELSESVSSSEVADYFSKYTTITSQDQRKLYEDDFASDYTEYLELHAKIAKVLERFMHLGSKMKKYQQGTVEHKMVEKKILSEYKKFKKTYPGYRQEKMHCEYLHHKLSHIKHLILEYEKNTPT</sequence>
<dbReference type="GO" id="GO:0000987">
    <property type="term" value="F:cis-regulatory region sequence-specific DNA binding"/>
    <property type="evidence" value="ECO:0007669"/>
    <property type="project" value="TreeGrafter"/>
</dbReference>
<comment type="subcellular location">
    <subcellularLocation>
        <location evidence="1">Nucleus</location>
    </subcellularLocation>
</comment>
<feature type="compositionally biased region" description="Acidic residues" evidence="7">
    <location>
        <begin position="458"/>
        <end position="467"/>
    </location>
</feature>
<dbReference type="GO" id="GO:0042795">
    <property type="term" value="P:snRNA transcription by RNA polymerase II"/>
    <property type="evidence" value="ECO:0007669"/>
    <property type="project" value="TreeGrafter"/>
</dbReference>
<evidence type="ECO:0000313" key="9">
    <source>
        <dbReference type="EMBL" id="KAG9489217.1"/>
    </source>
</evidence>
<evidence type="ECO:0000256" key="7">
    <source>
        <dbReference type="SAM" id="MobiDB-lite"/>
    </source>
</evidence>
<evidence type="ECO:0000256" key="5">
    <source>
        <dbReference type="ARBA" id="ARBA00023242"/>
    </source>
</evidence>